<evidence type="ECO:0000256" key="9">
    <source>
        <dbReference type="RuleBase" id="RU003357"/>
    </source>
</evidence>
<name>A0A5J5IGS5_9BACT</name>
<keyword evidence="6 8" id="KW-0472">Membrane</keyword>
<dbReference type="InterPro" id="IPR023997">
    <property type="entry name" value="TonB-dep_OMP_SusC/RagA_CS"/>
</dbReference>
<dbReference type="AlphaFoldDB" id="A0A5J5IGS5"/>
<dbReference type="InterPro" id="IPR036942">
    <property type="entry name" value="Beta-barrel_TonB_sf"/>
</dbReference>
<dbReference type="GO" id="GO:0009279">
    <property type="term" value="C:cell outer membrane"/>
    <property type="evidence" value="ECO:0007669"/>
    <property type="project" value="UniProtKB-SubCell"/>
</dbReference>
<keyword evidence="7 8" id="KW-0998">Cell outer membrane</keyword>
<keyword evidence="5 9" id="KW-0798">TonB box</keyword>
<dbReference type="SUPFAM" id="SSF49464">
    <property type="entry name" value="Carboxypeptidase regulatory domain-like"/>
    <property type="match status" value="1"/>
</dbReference>
<evidence type="ECO:0000259" key="12">
    <source>
        <dbReference type="Pfam" id="PF07715"/>
    </source>
</evidence>
<evidence type="ECO:0000256" key="1">
    <source>
        <dbReference type="ARBA" id="ARBA00004571"/>
    </source>
</evidence>
<dbReference type="Pfam" id="PF07715">
    <property type="entry name" value="Plug"/>
    <property type="match status" value="1"/>
</dbReference>
<evidence type="ECO:0000256" key="3">
    <source>
        <dbReference type="ARBA" id="ARBA00022452"/>
    </source>
</evidence>
<evidence type="ECO:0000256" key="2">
    <source>
        <dbReference type="ARBA" id="ARBA00022448"/>
    </source>
</evidence>
<proteinExistence type="inferred from homology"/>
<evidence type="ECO:0000256" key="5">
    <source>
        <dbReference type="ARBA" id="ARBA00023077"/>
    </source>
</evidence>
<keyword evidence="4 8" id="KW-0812">Transmembrane</keyword>
<dbReference type="InterPro" id="IPR012910">
    <property type="entry name" value="Plug_dom"/>
</dbReference>
<protein>
    <submittedName>
        <fullName evidence="13">SusC/RagA family TonB-linked outer membrane protein</fullName>
    </submittedName>
</protein>
<gene>
    <name evidence="13" type="ORF">FW778_15595</name>
</gene>
<accession>A0A5J5IGS5</accession>
<comment type="subcellular location">
    <subcellularLocation>
        <location evidence="1 8">Cell outer membrane</location>
        <topology evidence="1 8">Multi-pass membrane protein</topology>
    </subcellularLocation>
</comment>
<feature type="signal peptide" evidence="10">
    <location>
        <begin position="1"/>
        <end position="20"/>
    </location>
</feature>
<dbReference type="Pfam" id="PF00593">
    <property type="entry name" value="TonB_dep_Rec_b-barrel"/>
    <property type="match status" value="1"/>
</dbReference>
<dbReference type="Pfam" id="PF13715">
    <property type="entry name" value="CarbopepD_reg_2"/>
    <property type="match status" value="1"/>
</dbReference>
<evidence type="ECO:0000313" key="13">
    <source>
        <dbReference type="EMBL" id="KAA9038174.1"/>
    </source>
</evidence>
<evidence type="ECO:0000259" key="11">
    <source>
        <dbReference type="Pfam" id="PF00593"/>
    </source>
</evidence>
<comment type="caution">
    <text evidence="13">The sequence shown here is derived from an EMBL/GenBank/DDBJ whole genome shotgun (WGS) entry which is preliminary data.</text>
</comment>
<evidence type="ECO:0000256" key="7">
    <source>
        <dbReference type="ARBA" id="ARBA00023237"/>
    </source>
</evidence>
<reference evidence="13 14" key="1">
    <citation type="submission" date="2019-09" db="EMBL/GenBank/DDBJ databases">
        <title>Draft genome sequence of Ginsengibacter sp. BR5-29.</title>
        <authorList>
            <person name="Im W.-T."/>
        </authorList>
    </citation>
    <scope>NUCLEOTIDE SEQUENCE [LARGE SCALE GENOMIC DNA]</scope>
    <source>
        <strain evidence="13 14">BR5-29</strain>
    </source>
</reference>
<comment type="similarity">
    <text evidence="8 9">Belongs to the TonB-dependent receptor family.</text>
</comment>
<dbReference type="NCBIfam" id="TIGR04057">
    <property type="entry name" value="SusC_RagA_signa"/>
    <property type="match status" value="1"/>
</dbReference>
<dbReference type="Gene3D" id="2.60.40.1120">
    <property type="entry name" value="Carboxypeptidase-like, regulatory domain"/>
    <property type="match status" value="1"/>
</dbReference>
<evidence type="ECO:0000256" key="6">
    <source>
        <dbReference type="ARBA" id="ARBA00023136"/>
    </source>
</evidence>
<dbReference type="EMBL" id="VYQF01000004">
    <property type="protein sequence ID" value="KAA9038174.1"/>
    <property type="molecule type" value="Genomic_DNA"/>
</dbReference>
<dbReference type="RefSeq" id="WP_150415734.1">
    <property type="nucleotide sequence ID" value="NZ_VYQF01000004.1"/>
</dbReference>
<keyword evidence="14" id="KW-1185">Reference proteome</keyword>
<dbReference type="Gene3D" id="2.40.170.20">
    <property type="entry name" value="TonB-dependent receptor, beta-barrel domain"/>
    <property type="match status" value="1"/>
</dbReference>
<dbReference type="Gene3D" id="2.170.130.10">
    <property type="entry name" value="TonB-dependent receptor, plug domain"/>
    <property type="match status" value="1"/>
</dbReference>
<sequence>MRKKLLLSGLFMLFCVFAMAQQRTVTGTVTSTDGTPLADASVIVVGQKTGVRTDADGSFTINLPAKSHILQISYVGSETQRVDVADLSSVKVVMKSSTTALTDVVIIGYGSARKKDYTGAVSSIKAKDFNQGVINSPDQLLQNKVPGLEVTNTSGQPGAATTIQIRGTSSIRAGNNPLYVVDGVPLDGGTARPNIGNAFGSTPNSDPLLFIDPNTIAQIDVLKDASGTAIYGSRGANGVVMITTKKGGSGPMRIDAGVSFSAFAGYMKRFEVLSTSQYRSALKKYNEPATLDGGTTTDALKAITQDAISQNYSLALSGGNETGKYRATFLAADNNGFLKKSDLKKYLATFNGQYNFIDNKLSIDFGLIAGNFGESLTPVANTSGSTGNVISSALSWNPTAPLRTSGKYNFPSTGSGNPLAIIDAYDDKTNVSAFLGNISAAYKILPNLSYKFLFGINYETGSRKLNEEGWLPGFPGLSGLGNAAIATDVLRSYTIDHTLNYTGNISTKFSVDALAGYEYFKTDFSGGGVTAAGFNTNLDYANRISVPYTNIMTDAQTQNPYYSFANPSSELQSYFGRATFNYDDRYLLTGTFRADGSSKFGTNNKYGYFPSVAAKWQINNESFMKTSTIFSNLGLRASYGITGNQEFPAGSGIEQVAIGPFNTVGQINVKNPDLKWEETKQFNVGLDFGVAKGKIYGSIDYYNKKTSDILFSTVAIQPAPSATAWTNLKNATLTNDGIEVALGATIVDTKDFTWDVAGNFAHNHNVINNFNNSVGGAPLQIITGEIDGQGVSGTLSQIITNGYPVNEWYLKPFQGFDQNGNQTYGGSPVYSGNPNPTVLAGFSTTLRWTKFTLGVNMGGSFGYLIYNNTATAVTNIAGIAQGRNIDLKAYNSQEKPGSPVAANSRFLEKGDYWKLRNATLRYNFGNAGKYFKNISAYISGSNLFVITKFSGFDPEVNIDKTSGGYPSRSVEYIPYPTPRTLTLGLNFSL</sequence>
<dbReference type="InterPro" id="IPR039426">
    <property type="entry name" value="TonB-dep_rcpt-like"/>
</dbReference>
<keyword evidence="10" id="KW-0732">Signal</keyword>
<dbReference type="InterPro" id="IPR037066">
    <property type="entry name" value="Plug_dom_sf"/>
</dbReference>
<dbReference type="InterPro" id="IPR000531">
    <property type="entry name" value="Beta-barrel_TonB"/>
</dbReference>
<keyword evidence="3 8" id="KW-1134">Transmembrane beta strand</keyword>
<dbReference type="InterPro" id="IPR023996">
    <property type="entry name" value="TonB-dep_OMP_SusC/RagA"/>
</dbReference>
<feature type="domain" description="TonB-dependent receptor-like beta-barrel" evidence="11">
    <location>
        <begin position="494"/>
        <end position="943"/>
    </location>
</feature>
<evidence type="ECO:0000256" key="10">
    <source>
        <dbReference type="SAM" id="SignalP"/>
    </source>
</evidence>
<evidence type="ECO:0000256" key="8">
    <source>
        <dbReference type="PROSITE-ProRule" id="PRU01360"/>
    </source>
</evidence>
<dbReference type="Proteomes" id="UP000326903">
    <property type="component" value="Unassembled WGS sequence"/>
</dbReference>
<dbReference type="PROSITE" id="PS52016">
    <property type="entry name" value="TONB_DEPENDENT_REC_3"/>
    <property type="match status" value="1"/>
</dbReference>
<feature type="domain" description="TonB-dependent receptor plug" evidence="12">
    <location>
        <begin position="114"/>
        <end position="239"/>
    </location>
</feature>
<evidence type="ECO:0000256" key="4">
    <source>
        <dbReference type="ARBA" id="ARBA00022692"/>
    </source>
</evidence>
<dbReference type="SUPFAM" id="SSF56935">
    <property type="entry name" value="Porins"/>
    <property type="match status" value="1"/>
</dbReference>
<evidence type="ECO:0000313" key="14">
    <source>
        <dbReference type="Proteomes" id="UP000326903"/>
    </source>
</evidence>
<feature type="chain" id="PRO_5023854596" evidence="10">
    <location>
        <begin position="21"/>
        <end position="989"/>
    </location>
</feature>
<keyword evidence="2 8" id="KW-0813">Transport</keyword>
<organism evidence="13 14">
    <name type="scientific">Ginsengibacter hankyongi</name>
    <dbReference type="NCBI Taxonomy" id="2607284"/>
    <lineage>
        <taxon>Bacteria</taxon>
        <taxon>Pseudomonadati</taxon>
        <taxon>Bacteroidota</taxon>
        <taxon>Chitinophagia</taxon>
        <taxon>Chitinophagales</taxon>
        <taxon>Chitinophagaceae</taxon>
        <taxon>Ginsengibacter</taxon>
    </lineage>
</organism>
<dbReference type="NCBIfam" id="TIGR04056">
    <property type="entry name" value="OMP_RagA_SusC"/>
    <property type="match status" value="1"/>
</dbReference>
<dbReference type="InterPro" id="IPR008969">
    <property type="entry name" value="CarboxyPept-like_regulatory"/>
</dbReference>